<keyword evidence="3" id="KW-1185">Reference proteome</keyword>
<dbReference type="InterPro" id="IPR011990">
    <property type="entry name" value="TPR-like_helical_dom_sf"/>
</dbReference>
<dbReference type="EMBL" id="JBFRYC010000002">
    <property type="protein sequence ID" value="MEX1661105.1"/>
    <property type="molecule type" value="Genomic_DNA"/>
</dbReference>
<protein>
    <submittedName>
        <fullName evidence="2">Tetratricopeptide repeat protein</fullName>
    </submittedName>
</protein>
<proteinExistence type="predicted"/>
<dbReference type="Pfam" id="PF04575">
    <property type="entry name" value="SlipAM"/>
    <property type="match status" value="1"/>
</dbReference>
<dbReference type="SUPFAM" id="SSF48452">
    <property type="entry name" value="TPR-like"/>
    <property type="match status" value="1"/>
</dbReference>
<gene>
    <name evidence="2" type="ORF">AB4874_05500</name>
</gene>
<evidence type="ECO:0000313" key="3">
    <source>
        <dbReference type="Proteomes" id="UP001557465"/>
    </source>
</evidence>
<dbReference type="Proteomes" id="UP001557465">
    <property type="component" value="Unassembled WGS sequence"/>
</dbReference>
<evidence type="ECO:0000259" key="1">
    <source>
        <dbReference type="Pfam" id="PF04575"/>
    </source>
</evidence>
<name>A0ABV3TIJ8_9RHOB</name>
<dbReference type="RefSeq" id="WP_368391223.1">
    <property type="nucleotide sequence ID" value="NZ_JBFRYC010000002.1"/>
</dbReference>
<reference evidence="2 3" key="1">
    <citation type="journal article" date="2011" name="Int. J. Syst. Evol. Microbiol.">
        <title>Zhongshania antarctica gen. nov., sp. nov. and Zhongshania guokunii sp. nov., gammaproteobacteria respectively isolated from coastal attached (fast) ice and surface seawater of the Antarctic.</title>
        <authorList>
            <person name="Li H.J."/>
            <person name="Zhang X.Y."/>
            <person name="Chen C.X."/>
            <person name="Zhang Y.J."/>
            <person name="Gao Z.M."/>
            <person name="Yu Y."/>
            <person name="Chen X.L."/>
            <person name="Chen B."/>
            <person name="Zhang Y.Z."/>
        </authorList>
    </citation>
    <scope>NUCLEOTIDE SEQUENCE [LARGE SCALE GENOMIC DNA]</scope>
    <source>
        <strain evidence="2 3">15-R06ZXC-3</strain>
    </source>
</reference>
<comment type="caution">
    <text evidence="2">The sequence shown here is derived from an EMBL/GenBank/DDBJ whole genome shotgun (WGS) entry which is preliminary data.</text>
</comment>
<dbReference type="Gene3D" id="1.25.40.10">
    <property type="entry name" value="Tetratricopeptide repeat domain"/>
    <property type="match status" value="1"/>
</dbReference>
<sequence>MRVIGLGATGAGRRNVALSFALAMMLSLGFGQIASSRDVTLNAKQMHALASRELMAGRPQNALPLAEALVAAHPDDFGAQLLLSYAARDLARFDQAEAAARRAWDLAANGEQKSSAARTIAQALSSRGARTRAQFWLRRAAQVAQTPQSKAVAIRDFRYVRARNPWSVNFDIGVSPSSNVNGGSNADTIWIYGFPFALSGDAQRLSGTEFHASVNVERTIAETKGHLTRLGFNLGGRTYRLSEDALSKAPTARGSDYAFWALEAYLSNRWKSTASPGEWDLRATAGHNEYGGAALSNYLQFNGGRRFDFEGARSLRIGASIETQWRLDSAANSAELGSVSLDYRQRIAAGIWSLGVVAGQVNSDAVMIDHDRVGVSLGFEFSKPILGTELSLSAGYEARKYGVMPFDTFDRHDHRTTIGLSAVLSEQSYMGFAPEVGLTYTRNRSNSTLYDSTDFGVSLRLRSTF</sequence>
<feature type="domain" description="Surface lipoprotein assembly modifier C-terminal" evidence="1">
    <location>
        <begin position="166"/>
        <end position="465"/>
    </location>
</feature>
<dbReference type="InterPro" id="IPR007655">
    <property type="entry name" value="Slam_C"/>
</dbReference>
<evidence type="ECO:0000313" key="2">
    <source>
        <dbReference type="EMBL" id="MEX1661105.1"/>
    </source>
</evidence>
<organism evidence="2 3">
    <name type="scientific">Thioclava arctica</name>
    <dbReference type="NCBI Taxonomy" id="3238301"/>
    <lineage>
        <taxon>Bacteria</taxon>
        <taxon>Pseudomonadati</taxon>
        <taxon>Pseudomonadota</taxon>
        <taxon>Alphaproteobacteria</taxon>
        <taxon>Rhodobacterales</taxon>
        <taxon>Paracoccaceae</taxon>
        <taxon>Thioclava</taxon>
    </lineage>
</organism>
<accession>A0ABV3TIJ8</accession>